<organism evidence="2 3">
    <name type="scientific">Riccia sorocarpa</name>
    <dbReference type="NCBI Taxonomy" id="122646"/>
    <lineage>
        <taxon>Eukaryota</taxon>
        <taxon>Viridiplantae</taxon>
        <taxon>Streptophyta</taxon>
        <taxon>Embryophyta</taxon>
        <taxon>Marchantiophyta</taxon>
        <taxon>Marchantiopsida</taxon>
        <taxon>Marchantiidae</taxon>
        <taxon>Marchantiales</taxon>
        <taxon>Ricciaceae</taxon>
        <taxon>Riccia</taxon>
    </lineage>
</organism>
<dbReference type="EMBL" id="JBJQOH010000007">
    <property type="protein sequence ID" value="KAL3678764.1"/>
    <property type="molecule type" value="Genomic_DNA"/>
</dbReference>
<comment type="caution">
    <text evidence="2">The sequence shown here is derived from an EMBL/GenBank/DDBJ whole genome shotgun (WGS) entry which is preliminary data.</text>
</comment>
<dbReference type="InterPro" id="IPR027417">
    <property type="entry name" value="P-loop_NTPase"/>
</dbReference>
<dbReference type="PANTHER" id="PTHR47679">
    <property type="entry name" value="PROTEIN TORNADO 1"/>
    <property type="match status" value="1"/>
</dbReference>
<gene>
    <name evidence="2" type="ORF">R1sor_021720</name>
</gene>
<dbReference type="SUPFAM" id="SSF52047">
    <property type="entry name" value="RNI-like"/>
    <property type="match status" value="1"/>
</dbReference>
<accession>A0ABD3GJZ9</accession>
<sequence>MIERGGDEDERSVLVETLKAVCSDTREHKLLVIDDVRVSLSFEDWASVFSTLRYDQSSLEAISVECTGMIFCAFCSQIGYVLAESSTLEILWFGYPLEPYDPGYSLSSRDISGSQPRISDEVVKTISEGLVQSRSLRGLGLSTLMLEREFADVLKSAFTANVQNTSLEWIDLPAHLERLDMVLEALLLSNSYKNLKRFQLTLPGRFDNLVTEHTVDNFQTLAEYLRRWERSDFDTSLREVVLKVTGDEKAHKSDQSVLSCWDKWVSATECSALMLKTHLQIVNTSEGWGWLISEMLERFTHLKSLQLSVAWTGEDCKADTDQISFLCRSLQSADSVESISILGSKEILENFYPSFFRCLQHKRRLKGLSLDGILWKGEVFSCLMDLLHVNIYLEEVELLNGEWTAGISVIVQAALRRNREQAAYFSTLRDAELPFEEGRAARVFLCGQPHAGKTTLRVTMMKTRHNESRIVRYCRRKFSLLWEPESSNKALPLKRTKGVDVELLRDDKQMQVSIWDLAGQEIFRALQSLLLPTVTQACVFVFVFSPFEDDQCRIKEELEVSFKLELRSWLRFVASHYPFTGTFLPEVLVIITHKDKMKQYGRDLGREWREIVDIFRREYGEVLNLDATPWHVNAWNEKDINPFVEKLCTHVSKLLSKNTPQAPSACCKLISEILDPKHPSSSQMLAKPVWNIQDFYAYISKRLEALHIGSFDQSLVPQRRVLNAMIRYMHDVGSIFYLSECQLVVGDINWLTHKFLGVLISEGHGFHSKLLPGEFSSRDGTVTKGTLETILKELSEIRWRKKVTVDPQVLEDLLVNLDLCYPVGDVGGVQGYFMPTIVGRKNARVQDLTRWGTAPSSSEADWQYFGYRLLCADRRTSLTSATFPRFQIRFRKDMEANGETCILQRDVIRLDRKGYSIIVENAEEETHIDVLFQFSKRTSRDEATLYVRERILQEFRKFCTSPEGCRGVTLETAIIRPECVQRLTPQKYRKEQIILESELKDLFSRAVSRMQEKFNAGQVMWSRGDKEGDIDLFNYEHFWKEVPEAALYKDSQLATELLSGIDVVKIMEPVKEENRITAEQLVKVEQQLDSHLQQSTDGGVGMLSATQDSWSSEEGSSSHTQEDKKFNDLHKHLDRMEERLKEHVDKRVLSIRMDIQQLQERVTSSLLCIMTKLDTMVGYSRALEDARVPRLPFISFTDVQFHQRIKSVLQIGTPVRLHLMCESRFRPHSVLGQPGLSLTIGEENKEWLRCISVNALKIVWTVLKLGVDSQLPGVGALIPELGDLSSGLVQMDRMTLDELKDAKLDSLPRVEGSETVKNMWRFLERILPREKIPKDFKLQLVRYNPGIVAANQAYAWLCQTCIDEGEKNNVLKSI</sequence>
<proteinExistence type="predicted"/>
<evidence type="ECO:0000313" key="3">
    <source>
        <dbReference type="Proteomes" id="UP001633002"/>
    </source>
</evidence>
<dbReference type="SUPFAM" id="SSF52540">
    <property type="entry name" value="P-loop containing nucleoside triphosphate hydrolases"/>
    <property type="match status" value="1"/>
</dbReference>
<dbReference type="Gene3D" id="3.80.10.10">
    <property type="entry name" value="Ribonuclease Inhibitor"/>
    <property type="match status" value="1"/>
</dbReference>
<dbReference type="Gene3D" id="3.40.50.300">
    <property type="entry name" value="P-loop containing nucleotide triphosphate hydrolases"/>
    <property type="match status" value="1"/>
</dbReference>
<feature type="region of interest" description="Disordered" evidence="1">
    <location>
        <begin position="1093"/>
        <end position="1124"/>
    </location>
</feature>
<evidence type="ECO:0000256" key="1">
    <source>
        <dbReference type="SAM" id="MobiDB-lite"/>
    </source>
</evidence>
<evidence type="ECO:0000313" key="2">
    <source>
        <dbReference type="EMBL" id="KAL3678764.1"/>
    </source>
</evidence>
<keyword evidence="3" id="KW-1185">Reference proteome</keyword>
<reference evidence="2 3" key="1">
    <citation type="submission" date="2024-09" db="EMBL/GenBank/DDBJ databases">
        <title>Chromosome-scale assembly of Riccia sorocarpa.</title>
        <authorList>
            <person name="Paukszto L."/>
        </authorList>
    </citation>
    <scope>NUCLEOTIDE SEQUENCE [LARGE SCALE GENOMIC DNA]</scope>
    <source>
        <strain evidence="2">LP-2024</strain>
        <tissue evidence="2">Aerial parts of the thallus</tissue>
    </source>
</reference>
<feature type="compositionally biased region" description="Low complexity" evidence="1">
    <location>
        <begin position="1109"/>
        <end position="1118"/>
    </location>
</feature>
<dbReference type="PANTHER" id="PTHR47679:SF1">
    <property type="entry name" value="PROTEIN TORNADO 1"/>
    <property type="match status" value="1"/>
</dbReference>
<dbReference type="Proteomes" id="UP001633002">
    <property type="component" value="Unassembled WGS sequence"/>
</dbReference>
<protein>
    <submittedName>
        <fullName evidence="2">Uncharacterized protein</fullName>
    </submittedName>
</protein>
<dbReference type="InterPro" id="IPR032675">
    <property type="entry name" value="LRR_dom_sf"/>
</dbReference>
<name>A0ABD3GJZ9_9MARC</name>